<feature type="chain" id="PRO_5039951469" evidence="2">
    <location>
        <begin position="22"/>
        <end position="308"/>
    </location>
</feature>
<evidence type="ECO:0000256" key="1">
    <source>
        <dbReference type="SAM" id="MobiDB-lite"/>
    </source>
</evidence>
<protein>
    <submittedName>
        <fullName evidence="3">Uncharacterized protein</fullName>
    </submittedName>
</protein>
<evidence type="ECO:0000313" key="4">
    <source>
        <dbReference type="Proteomes" id="UP001107558"/>
    </source>
</evidence>
<accession>A0A9J6BG19</accession>
<comment type="caution">
    <text evidence="3">The sequence shown here is derived from an EMBL/GenBank/DDBJ whole genome shotgun (WGS) entry which is preliminary data.</text>
</comment>
<keyword evidence="4" id="KW-1185">Reference proteome</keyword>
<name>A0A9J6BG19_POLVA</name>
<dbReference type="AlphaFoldDB" id="A0A9J6BG19"/>
<reference evidence="3" key="1">
    <citation type="submission" date="2021-03" db="EMBL/GenBank/DDBJ databases">
        <title>Chromosome level genome of the anhydrobiotic midge Polypedilum vanderplanki.</title>
        <authorList>
            <person name="Yoshida Y."/>
            <person name="Kikawada T."/>
            <person name="Gusev O."/>
        </authorList>
    </citation>
    <scope>NUCLEOTIDE SEQUENCE</scope>
    <source>
        <strain evidence="3">NIAS01</strain>
        <tissue evidence="3">Whole body or cell culture</tissue>
    </source>
</reference>
<proteinExistence type="predicted"/>
<dbReference type="EMBL" id="JADBJN010000004">
    <property type="protein sequence ID" value="KAG5668725.1"/>
    <property type="molecule type" value="Genomic_DNA"/>
</dbReference>
<feature type="signal peptide" evidence="2">
    <location>
        <begin position="1"/>
        <end position="21"/>
    </location>
</feature>
<feature type="region of interest" description="Disordered" evidence="1">
    <location>
        <begin position="40"/>
        <end position="60"/>
    </location>
</feature>
<evidence type="ECO:0000256" key="2">
    <source>
        <dbReference type="SAM" id="SignalP"/>
    </source>
</evidence>
<sequence length="308" mass="33876">MKIFLAVFGLFLAFYIKEISTGGSSISSETVTSFSSWISSSSSNEITSSSTEKNSSSSSEFSSLSSSEEISLSSSEFITLSSSLSSETNPCNPSQKYKGKRIKKGSIGSLYNKFQKAYTKYSIDKPVINETIKTDLIQAVILVNNETVTNASNPTIVLNEIRMFVSYLFSFTENAENYELDTEDATINCKNVQDKIQIAHDIAELTAIEGEDFNATIDALSHFIDQLSNGTYDEYVENLKIVLGRILESASALSAENDKVLWSVDDLLTRLEMFKDKKCSITSSTPFSTIVESTQIPLSISSSFNLNS</sequence>
<gene>
    <name evidence="3" type="ORF">PVAND_016652</name>
</gene>
<evidence type="ECO:0000313" key="3">
    <source>
        <dbReference type="EMBL" id="KAG5668725.1"/>
    </source>
</evidence>
<dbReference type="Proteomes" id="UP001107558">
    <property type="component" value="Chromosome 4"/>
</dbReference>
<keyword evidence="2" id="KW-0732">Signal</keyword>
<organism evidence="3 4">
    <name type="scientific">Polypedilum vanderplanki</name>
    <name type="common">Sleeping chironomid midge</name>
    <dbReference type="NCBI Taxonomy" id="319348"/>
    <lineage>
        <taxon>Eukaryota</taxon>
        <taxon>Metazoa</taxon>
        <taxon>Ecdysozoa</taxon>
        <taxon>Arthropoda</taxon>
        <taxon>Hexapoda</taxon>
        <taxon>Insecta</taxon>
        <taxon>Pterygota</taxon>
        <taxon>Neoptera</taxon>
        <taxon>Endopterygota</taxon>
        <taxon>Diptera</taxon>
        <taxon>Nematocera</taxon>
        <taxon>Chironomoidea</taxon>
        <taxon>Chironomidae</taxon>
        <taxon>Chironominae</taxon>
        <taxon>Polypedilum</taxon>
        <taxon>Polypedilum</taxon>
    </lineage>
</organism>